<accession>A0A2H4Q0Z0</accession>
<dbReference type="AlphaFoldDB" id="A0A1H6VGF4"/>
<name>A0A1H6VGF4_9EURY</name>
<dbReference type="EMBL" id="FNYR01000017">
    <property type="protein sequence ID" value="SEJ03633.1"/>
    <property type="molecule type" value="Genomic_DNA"/>
</dbReference>
<dbReference type="RefSeq" id="WP_088901724.1">
    <property type="nucleotide sequence ID" value="NZ_CP024845.1"/>
</dbReference>
<sequence length="71" mass="8158">MFREYDHVEGGTLVYDVRTEHRVHLTREVTIGRQLLGFTNVSDWDKIRSELTRRGHGVGAIHQLPVFKGGL</sequence>
<accession>A0A1H6VGF4</accession>
<dbReference type="KEGG" id="hae:halTADL_1263"/>
<evidence type="ECO:0000313" key="1">
    <source>
        <dbReference type="EMBL" id="SEJ03633.1"/>
    </source>
</evidence>
<organism evidence="1 2">
    <name type="scientific">Halohasta litchfieldiae</name>
    <dbReference type="NCBI Taxonomy" id="1073996"/>
    <lineage>
        <taxon>Archaea</taxon>
        <taxon>Methanobacteriati</taxon>
        <taxon>Methanobacteriota</taxon>
        <taxon>Stenosarchaea group</taxon>
        <taxon>Halobacteria</taxon>
        <taxon>Halobacteriales</taxon>
        <taxon>Haloferacaceae</taxon>
        <taxon>Halohasta</taxon>
    </lineage>
</organism>
<dbReference type="GeneID" id="35002076"/>
<dbReference type="STRING" id="1073996.SAMN05444271_11740"/>
<keyword evidence="2" id="KW-1185">Reference proteome</keyword>
<gene>
    <name evidence="1" type="ORF">SAMN05444271_11740</name>
</gene>
<proteinExistence type="predicted"/>
<reference evidence="1 2" key="1">
    <citation type="submission" date="2016-10" db="EMBL/GenBank/DDBJ databases">
        <authorList>
            <person name="de Groot N.N."/>
        </authorList>
    </citation>
    <scope>NUCLEOTIDE SEQUENCE [LARGE SCALE GENOMIC DNA]</scope>
    <source>
        <strain evidence="1 2">DSM 22187</strain>
    </source>
</reference>
<protein>
    <submittedName>
        <fullName evidence="1">Uncharacterized protein</fullName>
    </submittedName>
</protein>
<dbReference type="OrthoDB" id="202564at2157"/>
<dbReference type="Proteomes" id="UP000198888">
    <property type="component" value="Unassembled WGS sequence"/>
</dbReference>
<evidence type="ECO:0000313" key="2">
    <source>
        <dbReference type="Proteomes" id="UP000198888"/>
    </source>
</evidence>